<proteinExistence type="predicted"/>
<name>A0A914X2N7_9BILA</name>
<feature type="compositionally biased region" description="Polar residues" evidence="1">
    <location>
        <begin position="57"/>
        <end position="67"/>
    </location>
</feature>
<evidence type="ECO:0000313" key="2">
    <source>
        <dbReference type="Proteomes" id="UP000887566"/>
    </source>
</evidence>
<organism evidence="2 3">
    <name type="scientific">Plectus sambesii</name>
    <dbReference type="NCBI Taxonomy" id="2011161"/>
    <lineage>
        <taxon>Eukaryota</taxon>
        <taxon>Metazoa</taxon>
        <taxon>Ecdysozoa</taxon>
        <taxon>Nematoda</taxon>
        <taxon>Chromadorea</taxon>
        <taxon>Plectida</taxon>
        <taxon>Plectina</taxon>
        <taxon>Plectoidea</taxon>
        <taxon>Plectidae</taxon>
        <taxon>Plectus</taxon>
    </lineage>
</organism>
<sequence>MDSYDYGSGGAYGYGNNSPVDYGLYENNDFNYDYVSPVQSESVYPSQFSSYELPETNRYQPSTSYGTPSALAPHDNPYVTTSQLEYVPKTSPRNGTAAWPSNPSESYKPQQTTYTQRADVPFYGETTSREHYVWNTPIATESYKPQQLSTFGSDIPFYGETTSRSDYGPKAIERSTRYRPAMRDEETFKQVPFYGETTQRAEYTPKISERATSFKPLGAASNQQTAPMNFETTHRVRRGFKNFC</sequence>
<reference evidence="3" key="1">
    <citation type="submission" date="2022-11" db="UniProtKB">
        <authorList>
            <consortium name="WormBaseParasite"/>
        </authorList>
    </citation>
    <scope>IDENTIFICATION</scope>
</reference>
<dbReference type="Proteomes" id="UP000887566">
    <property type="component" value="Unplaced"/>
</dbReference>
<dbReference type="AlphaFoldDB" id="A0A914X2N7"/>
<feature type="region of interest" description="Disordered" evidence="1">
    <location>
        <begin position="90"/>
        <end position="114"/>
    </location>
</feature>
<accession>A0A914X2N7</accession>
<feature type="region of interest" description="Disordered" evidence="1">
    <location>
        <begin position="56"/>
        <end position="75"/>
    </location>
</feature>
<protein>
    <submittedName>
        <fullName evidence="3">Uncharacterized protein</fullName>
    </submittedName>
</protein>
<keyword evidence="2" id="KW-1185">Reference proteome</keyword>
<evidence type="ECO:0000256" key="1">
    <source>
        <dbReference type="SAM" id="MobiDB-lite"/>
    </source>
</evidence>
<dbReference type="WBParaSite" id="PSAMB.scaffold63size88973.g1501.t1">
    <property type="protein sequence ID" value="PSAMB.scaffold63size88973.g1501.t1"/>
    <property type="gene ID" value="PSAMB.scaffold63size88973.g1501"/>
</dbReference>
<evidence type="ECO:0000313" key="3">
    <source>
        <dbReference type="WBParaSite" id="PSAMB.scaffold63size88973.g1501.t1"/>
    </source>
</evidence>
<feature type="compositionally biased region" description="Polar residues" evidence="1">
    <location>
        <begin position="91"/>
        <end position="114"/>
    </location>
</feature>